<feature type="compositionally biased region" description="Basic and acidic residues" evidence="6">
    <location>
        <begin position="143"/>
        <end position="154"/>
    </location>
</feature>
<dbReference type="PANTHER" id="PTHR47335">
    <property type="entry name" value="UNCONVENTIONAL MYOSIN-XVI"/>
    <property type="match status" value="1"/>
</dbReference>
<keyword evidence="5" id="KW-0009">Actin-binding</keyword>
<dbReference type="InterPro" id="IPR001609">
    <property type="entry name" value="Myosin_head_motor_dom-like"/>
</dbReference>
<accession>A0A8J6ADA2</accession>
<keyword evidence="9" id="KW-1185">Reference proteome</keyword>
<keyword evidence="2 5" id="KW-0067">ATP-binding</keyword>
<dbReference type="GO" id="GO:0003774">
    <property type="term" value="F:cytoskeletal motor activity"/>
    <property type="evidence" value="ECO:0007669"/>
    <property type="project" value="UniProtKB-UniRule"/>
</dbReference>
<comment type="caution">
    <text evidence="5">Lacks conserved residue(s) required for the propagation of feature annotation.</text>
</comment>
<comment type="caution">
    <text evidence="8">The sequence shown here is derived from an EMBL/GenBank/DDBJ whole genome shotgun (WGS) entry which is preliminary data.</text>
</comment>
<feature type="compositionally biased region" description="Basic and acidic residues" evidence="6">
    <location>
        <begin position="28"/>
        <end position="38"/>
    </location>
</feature>
<dbReference type="EMBL" id="JAGFMF010011719">
    <property type="protein sequence ID" value="KAG8515065.1"/>
    <property type="molecule type" value="Genomic_DNA"/>
</dbReference>
<evidence type="ECO:0000256" key="1">
    <source>
        <dbReference type="ARBA" id="ARBA00022741"/>
    </source>
</evidence>
<reference evidence="8" key="1">
    <citation type="journal article" date="2021" name="Evol. Appl.">
        <title>The genome of the Pyrenean desman and the effects of bottlenecks and inbreeding on the genomic landscape of an endangered species.</title>
        <authorList>
            <person name="Escoda L."/>
            <person name="Castresana J."/>
        </authorList>
    </citation>
    <scope>NUCLEOTIDE SEQUENCE</scope>
    <source>
        <strain evidence="8">IBE-C5619</strain>
    </source>
</reference>
<evidence type="ECO:0000259" key="7">
    <source>
        <dbReference type="PROSITE" id="PS51456"/>
    </source>
</evidence>
<feature type="region of interest" description="Disordered" evidence="6">
    <location>
        <begin position="1"/>
        <end position="128"/>
    </location>
</feature>
<sequence>IREEDKTPPPSSPPPIFSVIPGGFIRQLVRETEKESKEARRKKQTALASPERETPEISTIQPHSKSSSDSKSGNHKPSSPQNSNITGKESEGAVTPDPAQTTDVRGEKPQEPGPSEAPAKKPLPFRRGVRRGDVLLMVAKLDPDSAKLEQRAPPRDAPTCATVPPATDPGGKNKGLTPGTPPVPQGNSEDPALKAEKTQTGTLGDPGTVLPTEAEKAQGTVGKGAGAPHTKGLKGSEPQGKEGPGEGHQPGIAGKGEGEPLNKMAKGNVSKDARGEGKRVGTQIQARKSGGCLGRRSQQDGVQTPKAGDSDLSKADKTGEMQVAMVVGEALSGREKAGEPQGERGEGPRQEEPREAGKAQSETGQDCEVPKQVEAGGEPAQAAGKEGWPDSSRLEAEEARMTVDSGAQAAWKEQEAPTQPAPESEAEKPESQKENQGEPALQERGTGGQSGDSDQAFEDRWYTAEKVWLVQKDGFVLATVLKPDEGTADLPAGRVRLCIDADKTVTEVDEDHVHLANPPELDQAEDLAFLASVNESSVLNTLLRRYQAQLPHTCSGPDLIVLQPPGPPLPPAGKVPRGRRDGLTAHIGSLAQRAYWALLSQRKDQSIVALGRSGAGKTTCCQQVLEHLVQMAGSVDGSVSVEKIQATFTVLRAFGSVPMSHSRCATRFTMVMSLDFNATGRITAAQLQTMLLEKSRVARQPEGEGNFEVFSQMLAGLDLDLSWPGPDTKAPALQASASAPAERGAEELNGQDAGLQFRRLVLLWAGRNDGLQGDSSRAALCNAVVAEAVMGRVGLAEGCRCVLFLCPCRWPLASPQAEGRLSLSRLVKVQGHLLSLEGMSWRGNAPFSEQGHCVRRELLGQLQNLSRSALTRLPGLMVGLEGADLGRVSAGLAEGRVGSPAVPSGCGLIRVCSHGLLGEGCPGMLSAGETPGVWSPRSRTELWCEHGASHTSVGLPKEQKSTGNSSDLQGSRSRRGVLLLSHTIPPSARPCLCLCRYLAGVGSPSGCQRGGRVLGPVKGSVLGGPEPRSLTPGSMSACCVDGYVLFSVLLSQMGIIFAPAGTEAGSFTRLLLRYLRASSHQQVGGAPKLEASPILGQALCLQDPCPSEGPVSEESLGGSTGSRQAWGHLHLDRPCQAARAGSPSLTPRAFSASRTELSLHQMADGSSFGMGTWPKAGHGQVGAPELDTGLDGRLHEDARTDSTDQQREHRREAVRAAQQPRGGPRKGIRELGTLNPQPAWGSKVCEPGMSNVVWPSSSWVCGQGGGEAGNPLGCLVAKTQRSPPQPWQRGGWFTSPRACWDSDLPEAPTVLLAGEGVPRCQCPLAGASCSHVASRGSPCPSRHDIPGPEDKQKAAAAFAQLQGAMETLGIAESEQRAIWRVLAALYHLGVAGACKERLLCIGGWWPARAVERHWSIRFKAVAWEGRLLPGLLSRAGRAKVASPVPQLRPAPVGLRPLGHL</sequence>
<dbReference type="PANTHER" id="PTHR47335:SF1">
    <property type="entry name" value="UNCONVENTIONAL MYOSIN-XVI"/>
    <property type="match status" value="1"/>
</dbReference>
<dbReference type="InterPro" id="IPR036961">
    <property type="entry name" value="Kinesin_motor_dom_sf"/>
</dbReference>
<dbReference type="GO" id="GO:0019903">
    <property type="term" value="F:protein phosphatase binding"/>
    <property type="evidence" value="ECO:0007669"/>
    <property type="project" value="TreeGrafter"/>
</dbReference>
<feature type="non-terminal residue" evidence="8">
    <location>
        <position position="1"/>
    </location>
</feature>
<dbReference type="GO" id="GO:0005654">
    <property type="term" value="C:nucleoplasm"/>
    <property type="evidence" value="ECO:0007669"/>
    <property type="project" value="TreeGrafter"/>
</dbReference>
<dbReference type="PRINTS" id="PR00193">
    <property type="entry name" value="MYOSINHEAVY"/>
</dbReference>
<dbReference type="GO" id="GO:2000134">
    <property type="term" value="P:negative regulation of G1/S transition of mitotic cell cycle"/>
    <property type="evidence" value="ECO:0007669"/>
    <property type="project" value="TreeGrafter"/>
</dbReference>
<evidence type="ECO:0000256" key="3">
    <source>
        <dbReference type="ARBA" id="ARBA00023123"/>
    </source>
</evidence>
<feature type="compositionally biased region" description="Basic and acidic residues" evidence="6">
    <location>
        <begin position="1190"/>
        <end position="1214"/>
    </location>
</feature>
<feature type="binding site" evidence="5">
    <location>
        <begin position="611"/>
        <end position="618"/>
    </location>
    <ligand>
        <name>ATP</name>
        <dbReference type="ChEBI" id="CHEBI:30616"/>
    </ligand>
</feature>
<feature type="compositionally biased region" description="Basic and acidic residues" evidence="6">
    <location>
        <begin position="269"/>
        <end position="279"/>
    </location>
</feature>
<protein>
    <submittedName>
        <fullName evidence="8">Unconventional myosin-XVIIIb</fullName>
    </submittedName>
</protein>
<evidence type="ECO:0000313" key="9">
    <source>
        <dbReference type="Proteomes" id="UP000700334"/>
    </source>
</evidence>
<dbReference type="GO" id="GO:0016459">
    <property type="term" value="C:myosin complex"/>
    <property type="evidence" value="ECO:0007669"/>
    <property type="project" value="UniProtKB-KW"/>
</dbReference>
<gene>
    <name evidence="8" type="ORF">J0S82_003961</name>
</gene>
<dbReference type="Gene3D" id="3.40.850.10">
    <property type="entry name" value="Kinesin motor domain"/>
    <property type="match status" value="1"/>
</dbReference>
<keyword evidence="4 5" id="KW-0505">Motor protein</keyword>
<keyword evidence="3 5" id="KW-0518">Myosin</keyword>
<evidence type="ECO:0000256" key="6">
    <source>
        <dbReference type="SAM" id="MobiDB-lite"/>
    </source>
</evidence>
<feature type="compositionally biased region" description="Basic and acidic residues" evidence="6">
    <location>
        <begin position="308"/>
        <end position="319"/>
    </location>
</feature>
<dbReference type="Proteomes" id="UP000700334">
    <property type="component" value="Unassembled WGS sequence"/>
</dbReference>
<dbReference type="Pfam" id="PF00063">
    <property type="entry name" value="Myosin_head"/>
    <property type="match status" value="1"/>
</dbReference>
<comment type="similarity">
    <text evidence="5">Belongs to the TRAFAC class myosin-kinesin ATPase superfamily. Myosin family.</text>
</comment>
<feature type="region of interest" description="Disordered" evidence="6">
    <location>
        <begin position="950"/>
        <end position="972"/>
    </location>
</feature>
<feature type="region of interest" description="Disordered" evidence="6">
    <location>
        <begin position="1174"/>
        <end position="1231"/>
    </location>
</feature>
<evidence type="ECO:0000256" key="2">
    <source>
        <dbReference type="ARBA" id="ARBA00022840"/>
    </source>
</evidence>
<dbReference type="GO" id="GO:0043491">
    <property type="term" value="P:phosphatidylinositol 3-kinase/protein kinase B signal transduction"/>
    <property type="evidence" value="ECO:0007669"/>
    <property type="project" value="TreeGrafter"/>
</dbReference>
<feature type="compositionally biased region" description="Low complexity" evidence="6">
    <location>
        <begin position="64"/>
        <end position="79"/>
    </location>
</feature>
<dbReference type="PROSITE" id="PS51456">
    <property type="entry name" value="MYOSIN_MOTOR"/>
    <property type="match status" value="1"/>
</dbReference>
<dbReference type="GO" id="GO:0051015">
    <property type="term" value="F:actin filament binding"/>
    <property type="evidence" value="ECO:0007669"/>
    <property type="project" value="TreeGrafter"/>
</dbReference>
<keyword evidence="1 5" id="KW-0547">Nucleotide-binding</keyword>
<feature type="compositionally biased region" description="Polar residues" evidence="6">
    <location>
        <begin position="961"/>
        <end position="971"/>
    </location>
</feature>
<dbReference type="SMART" id="SM00242">
    <property type="entry name" value="MYSc"/>
    <property type="match status" value="1"/>
</dbReference>
<feature type="compositionally biased region" description="Basic and acidic residues" evidence="6">
    <location>
        <begin position="392"/>
        <end position="401"/>
    </location>
</feature>
<dbReference type="GO" id="GO:0048812">
    <property type="term" value="P:neuron projection morphogenesis"/>
    <property type="evidence" value="ECO:0007669"/>
    <property type="project" value="TreeGrafter"/>
</dbReference>
<proteinExistence type="inferred from homology"/>
<dbReference type="GO" id="GO:0005524">
    <property type="term" value="F:ATP binding"/>
    <property type="evidence" value="ECO:0007669"/>
    <property type="project" value="UniProtKB-UniRule"/>
</dbReference>
<dbReference type="InterPro" id="IPR027417">
    <property type="entry name" value="P-loop_NTPase"/>
</dbReference>
<feature type="domain" description="Myosin motor" evidence="7">
    <location>
        <begin position="522"/>
        <end position="721"/>
    </location>
</feature>
<dbReference type="GO" id="GO:0048471">
    <property type="term" value="C:perinuclear region of cytoplasm"/>
    <property type="evidence" value="ECO:0007669"/>
    <property type="project" value="TreeGrafter"/>
</dbReference>
<name>A0A8J6ADA2_GALPY</name>
<evidence type="ECO:0000313" key="8">
    <source>
        <dbReference type="EMBL" id="KAG8515065.1"/>
    </source>
</evidence>
<organism evidence="8 9">
    <name type="scientific">Galemys pyrenaicus</name>
    <name type="common">Iberian desman</name>
    <name type="synonym">Pyrenean desman</name>
    <dbReference type="NCBI Taxonomy" id="202257"/>
    <lineage>
        <taxon>Eukaryota</taxon>
        <taxon>Metazoa</taxon>
        <taxon>Chordata</taxon>
        <taxon>Craniata</taxon>
        <taxon>Vertebrata</taxon>
        <taxon>Euteleostomi</taxon>
        <taxon>Mammalia</taxon>
        <taxon>Eutheria</taxon>
        <taxon>Laurasiatheria</taxon>
        <taxon>Eulipotyphla</taxon>
        <taxon>Talpidae</taxon>
        <taxon>Galemys</taxon>
    </lineage>
</organism>
<feature type="region of interest" description="Disordered" evidence="6">
    <location>
        <begin position="143"/>
        <end position="455"/>
    </location>
</feature>
<feature type="compositionally biased region" description="Basic and acidic residues" evidence="6">
    <location>
        <begin position="332"/>
        <end position="357"/>
    </location>
</feature>
<feature type="compositionally biased region" description="Basic and acidic residues" evidence="6">
    <location>
        <begin position="425"/>
        <end position="436"/>
    </location>
</feature>
<dbReference type="InterPro" id="IPR052838">
    <property type="entry name" value="Myosin-XVI"/>
</dbReference>
<dbReference type="OrthoDB" id="2505895at2759"/>
<dbReference type="SUPFAM" id="SSF52540">
    <property type="entry name" value="P-loop containing nucleoside triphosphate hydrolases"/>
    <property type="match status" value="2"/>
</dbReference>
<evidence type="ECO:0000256" key="5">
    <source>
        <dbReference type="PROSITE-ProRule" id="PRU00782"/>
    </source>
</evidence>
<evidence type="ECO:0000256" key="4">
    <source>
        <dbReference type="ARBA" id="ARBA00023175"/>
    </source>
</evidence>